<gene>
    <name evidence="1" type="ORF">BDY19DRAFT_883157</name>
</gene>
<organism evidence="1 2">
    <name type="scientific">Irpex rosettiformis</name>
    <dbReference type="NCBI Taxonomy" id="378272"/>
    <lineage>
        <taxon>Eukaryota</taxon>
        <taxon>Fungi</taxon>
        <taxon>Dikarya</taxon>
        <taxon>Basidiomycota</taxon>
        <taxon>Agaricomycotina</taxon>
        <taxon>Agaricomycetes</taxon>
        <taxon>Polyporales</taxon>
        <taxon>Irpicaceae</taxon>
        <taxon>Irpex</taxon>
    </lineage>
</organism>
<comment type="caution">
    <text evidence="1">The sequence shown here is derived from an EMBL/GenBank/DDBJ whole genome shotgun (WGS) entry which is preliminary data.</text>
</comment>
<accession>A0ACB8UEZ4</accession>
<reference evidence="1" key="1">
    <citation type="journal article" date="2021" name="Environ. Microbiol.">
        <title>Gene family expansions and transcriptome signatures uncover fungal adaptations to wood decay.</title>
        <authorList>
            <person name="Hage H."/>
            <person name="Miyauchi S."/>
            <person name="Viragh M."/>
            <person name="Drula E."/>
            <person name="Min B."/>
            <person name="Chaduli D."/>
            <person name="Navarro D."/>
            <person name="Favel A."/>
            <person name="Norest M."/>
            <person name="Lesage-Meessen L."/>
            <person name="Balint B."/>
            <person name="Merenyi Z."/>
            <person name="de Eugenio L."/>
            <person name="Morin E."/>
            <person name="Martinez A.T."/>
            <person name="Baldrian P."/>
            <person name="Stursova M."/>
            <person name="Martinez M.J."/>
            <person name="Novotny C."/>
            <person name="Magnuson J.K."/>
            <person name="Spatafora J.W."/>
            <person name="Maurice S."/>
            <person name="Pangilinan J."/>
            <person name="Andreopoulos W."/>
            <person name="LaButti K."/>
            <person name="Hundley H."/>
            <person name="Na H."/>
            <person name="Kuo A."/>
            <person name="Barry K."/>
            <person name="Lipzen A."/>
            <person name="Henrissat B."/>
            <person name="Riley R."/>
            <person name="Ahrendt S."/>
            <person name="Nagy L.G."/>
            <person name="Grigoriev I.V."/>
            <person name="Martin F."/>
            <person name="Rosso M.N."/>
        </authorList>
    </citation>
    <scope>NUCLEOTIDE SEQUENCE</scope>
    <source>
        <strain evidence="1">CBS 384.51</strain>
    </source>
</reference>
<name>A0ACB8UEZ4_9APHY</name>
<dbReference type="EMBL" id="MU274903">
    <property type="protein sequence ID" value="KAI0092836.1"/>
    <property type="molecule type" value="Genomic_DNA"/>
</dbReference>
<sequence length="361" mass="40294">MNVPTVVRSLVRSTPTIAPVPHRALLSVTGSQAGEFLNGVVASSVPPSRDSHFYTAFLHAQGRVLHDAFIHSYTSPEGKRGYLIEYDSRPSEAPPLLSTLKRYVLRSKVRLRDVSDEYDVWSAWGSETEKGWETAREWVNASSGAAEPVWKHEQESEWPWGNGPNALRDRRAVGMGHRLVVRKGDRPSQCSTHDTAAEEDYLLHRILHGVPEGNTDIVPMHSFPMDSNLDIMGALDFRKGCYVGQELTVRTYHTGIIRKRIFPVQIQPSIDFLSDIDIKAVNKAAPTEDSPRTRPRGTGKLLSSTQGVGLALLRLEHVAAVEEDRASLEFDLMSSDGGSSSKYAVRPWRPDWWPSFSVNEQ</sequence>
<dbReference type="Proteomes" id="UP001055072">
    <property type="component" value="Unassembled WGS sequence"/>
</dbReference>
<evidence type="ECO:0000313" key="2">
    <source>
        <dbReference type="Proteomes" id="UP001055072"/>
    </source>
</evidence>
<protein>
    <submittedName>
        <fullName evidence="1">Aminomethyltransferase folate-binding domain-containing protein</fullName>
    </submittedName>
</protein>
<evidence type="ECO:0000313" key="1">
    <source>
        <dbReference type="EMBL" id="KAI0092836.1"/>
    </source>
</evidence>
<proteinExistence type="predicted"/>
<keyword evidence="2" id="KW-1185">Reference proteome</keyword>